<dbReference type="Proteomes" id="UP000323824">
    <property type="component" value="Chromosome"/>
</dbReference>
<evidence type="ECO:0000313" key="2">
    <source>
        <dbReference type="Proteomes" id="UP000323824"/>
    </source>
</evidence>
<reference evidence="1 2" key="2">
    <citation type="submission" date="2019-09" db="EMBL/GenBank/DDBJ databases">
        <title>Complete Genome Sequence and Methylome Analysis of free living Spirochaetas.</title>
        <authorList>
            <person name="Leshcheva N."/>
            <person name="Mikheeva N."/>
        </authorList>
    </citation>
    <scope>NUCLEOTIDE SEQUENCE [LARGE SCALE GENOMIC DNA]</scope>
    <source>
        <strain evidence="1 2">P</strain>
    </source>
</reference>
<name>A0A5C1QFN4_9SPIO</name>
<accession>A0A5C1QFN4</accession>
<protein>
    <submittedName>
        <fullName evidence="1">Uncharacterized protein</fullName>
    </submittedName>
</protein>
<dbReference type="RefSeq" id="WP_149569460.1">
    <property type="nucleotide sequence ID" value="NZ_CP035807.1"/>
</dbReference>
<dbReference type="AlphaFoldDB" id="A0A5C1QFN4"/>
<gene>
    <name evidence="1" type="ORF">EW093_16540</name>
</gene>
<proteinExistence type="predicted"/>
<dbReference type="EMBL" id="CP035807">
    <property type="protein sequence ID" value="QEN06227.1"/>
    <property type="molecule type" value="Genomic_DNA"/>
</dbReference>
<dbReference type="KEGG" id="sper:EW093_16540"/>
<keyword evidence="2" id="KW-1185">Reference proteome</keyword>
<sequence length="94" mass="11365">MNIKELMKEYSFELNDVRWYLANNIALECIEMSNRENDLTSFISSGELEARVYNMEERFIEDLQDLSDRNRMDESNIRDIFNNIYSLKLKRNKN</sequence>
<dbReference type="OrthoDB" id="370858at2"/>
<organism evidence="1 2">
    <name type="scientific">Thiospirochaeta perfilievii</name>
    <dbReference type="NCBI Taxonomy" id="252967"/>
    <lineage>
        <taxon>Bacteria</taxon>
        <taxon>Pseudomonadati</taxon>
        <taxon>Spirochaetota</taxon>
        <taxon>Spirochaetia</taxon>
        <taxon>Spirochaetales</taxon>
        <taxon>Spirochaetaceae</taxon>
        <taxon>Thiospirochaeta</taxon>
    </lineage>
</organism>
<reference evidence="1 2" key="1">
    <citation type="submission" date="2019-02" db="EMBL/GenBank/DDBJ databases">
        <authorList>
            <person name="Fomenkov A."/>
            <person name="Dubinina G."/>
            <person name="Grabovich M."/>
            <person name="Vincze T."/>
            <person name="Roberts R.J."/>
        </authorList>
    </citation>
    <scope>NUCLEOTIDE SEQUENCE [LARGE SCALE GENOMIC DNA]</scope>
    <source>
        <strain evidence="1 2">P</strain>
    </source>
</reference>
<evidence type="ECO:0000313" key="1">
    <source>
        <dbReference type="EMBL" id="QEN06227.1"/>
    </source>
</evidence>